<evidence type="ECO:0000313" key="2">
    <source>
        <dbReference type="Proteomes" id="UP000011529"/>
    </source>
</evidence>
<evidence type="ECO:0000313" key="1">
    <source>
        <dbReference type="EMBL" id="EMB16249.1"/>
    </source>
</evidence>
<organism evidence="1 2">
    <name type="scientific">Rhodopirellula europaea 6C</name>
    <dbReference type="NCBI Taxonomy" id="1263867"/>
    <lineage>
        <taxon>Bacteria</taxon>
        <taxon>Pseudomonadati</taxon>
        <taxon>Planctomycetota</taxon>
        <taxon>Planctomycetia</taxon>
        <taxon>Pirellulales</taxon>
        <taxon>Pirellulaceae</taxon>
        <taxon>Rhodopirellula</taxon>
    </lineage>
</organism>
<dbReference type="AlphaFoldDB" id="M2B204"/>
<protein>
    <submittedName>
        <fullName evidence="1">Uncharacterized protein</fullName>
    </submittedName>
</protein>
<dbReference type="Proteomes" id="UP000011529">
    <property type="component" value="Unassembled WGS sequence"/>
</dbReference>
<reference evidence="1" key="1">
    <citation type="submission" date="2012-11" db="EMBL/GenBank/DDBJ databases">
        <title>Permanent draft genomes of Rhodopirellula europaea strain SH398 and 6C.</title>
        <authorList>
            <person name="Richter M."/>
            <person name="Richter-Heitmann T."/>
            <person name="Frank C."/>
            <person name="Harder J."/>
            <person name="Glockner F.O."/>
        </authorList>
    </citation>
    <scope>NUCLEOTIDE SEQUENCE</scope>
    <source>
        <strain evidence="1">6C</strain>
    </source>
</reference>
<accession>M2B204</accession>
<name>M2B204_9BACT</name>
<proteinExistence type="predicted"/>
<dbReference type="EMBL" id="ANMO01000122">
    <property type="protein sequence ID" value="EMB16249.1"/>
    <property type="molecule type" value="Genomic_DNA"/>
</dbReference>
<sequence length="53" mass="5807">MAGCFDFPGGATATLAEWRSAGPPRSLRDFMMNIFARERNLEGVGERSLLICS</sequence>
<reference evidence="1" key="2">
    <citation type="journal article" date="2013" name="Mar. Genomics">
        <title>Expression of sulfatases in Rhodopirellula baltica and the diversity of sulfatases in the genus Rhodopirellula.</title>
        <authorList>
            <person name="Wegner C.E."/>
            <person name="Richter-Heitmann T."/>
            <person name="Klindworth A."/>
            <person name="Klockow C."/>
            <person name="Richter M."/>
            <person name="Achstetter T."/>
            <person name="Glockner F.O."/>
            <person name="Harder J."/>
        </authorList>
    </citation>
    <scope>NUCLEOTIDE SEQUENCE [LARGE SCALE GENOMIC DNA]</scope>
    <source>
        <strain evidence="1">6C</strain>
    </source>
</reference>
<comment type="caution">
    <text evidence="1">The sequence shown here is derived from an EMBL/GenBank/DDBJ whole genome shotgun (WGS) entry which is preliminary data.</text>
</comment>
<gene>
    <name evidence="1" type="ORF">RE6C_02962</name>
</gene>
<keyword evidence="2" id="KW-1185">Reference proteome</keyword>